<evidence type="ECO:0000313" key="3">
    <source>
        <dbReference type="Proteomes" id="UP000071859"/>
    </source>
</evidence>
<name>A0A158EGJ0_9BURK</name>
<gene>
    <name evidence="2" type="ORF">AWB78_07822</name>
</gene>
<dbReference type="AlphaFoldDB" id="A0A158EGJ0"/>
<dbReference type="SUPFAM" id="SSF46955">
    <property type="entry name" value="Putative DNA-binding domain"/>
    <property type="match status" value="1"/>
</dbReference>
<dbReference type="InterPro" id="IPR009061">
    <property type="entry name" value="DNA-bd_dom_put_sf"/>
</dbReference>
<evidence type="ECO:0000313" key="2">
    <source>
        <dbReference type="EMBL" id="SAL06002.1"/>
    </source>
</evidence>
<proteinExistence type="predicted"/>
<protein>
    <submittedName>
        <fullName evidence="2">Helix-turn-helix domain protein</fullName>
    </submittedName>
</protein>
<sequence>MSKTSQPVSSLFLLAAQFDARVHLSLEEVCDVLGVSIKTGYNWLSLNAFPMPTYKRGNRIMIDIRDLAEHLDRVRENARIEYGKRQDKEAEHTRQLRDSR</sequence>
<evidence type="ECO:0000259" key="1">
    <source>
        <dbReference type="Pfam" id="PF12728"/>
    </source>
</evidence>
<feature type="domain" description="Helix-turn-helix" evidence="1">
    <location>
        <begin position="24"/>
        <end position="73"/>
    </location>
</feature>
<reference evidence="2" key="1">
    <citation type="submission" date="2016-01" db="EMBL/GenBank/DDBJ databases">
        <authorList>
            <person name="Peeters C."/>
        </authorList>
    </citation>
    <scope>NUCLEOTIDE SEQUENCE</scope>
    <source>
        <strain evidence="2">LMG 29321</strain>
    </source>
</reference>
<dbReference type="Pfam" id="PF12728">
    <property type="entry name" value="HTH_17"/>
    <property type="match status" value="1"/>
</dbReference>
<dbReference type="InterPro" id="IPR041657">
    <property type="entry name" value="HTH_17"/>
</dbReference>
<accession>A0A158EGJ0</accession>
<organism evidence="2 3">
    <name type="scientific">Caballeronia calidae</name>
    <dbReference type="NCBI Taxonomy" id="1777139"/>
    <lineage>
        <taxon>Bacteria</taxon>
        <taxon>Pseudomonadati</taxon>
        <taxon>Pseudomonadota</taxon>
        <taxon>Betaproteobacteria</taxon>
        <taxon>Burkholderiales</taxon>
        <taxon>Burkholderiaceae</taxon>
        <taxon>Caballeronia</taxon>
    </lineage>
</organism>
<comment type="caution">
    <text evidence="2">The sequence shown here is derived from an EMBL/GenBank/DDBJ whole genome shotgun (WGS) entry which is preliminary data.</text>
</comment>
<dbReference type="Proteomes" id="UP000071859">
    <property type="component" value="Unassembled WGS sequence"/>
</dbReference>
<dbReference type="EMBL" id="FCOX02000097">
    <property type="protein sequence ID" value="SAL06002.1"/>
    <property type="molecule type" value="Genomic_DNA"/>
</dbReference>
<keyword evidence="3" id="KW-1185">Reference proteome</keyword>